<protein>
    <submittedName>
        <fullName evidence="2">Uncharacterized protein</fullName>
    </submittedName>
</protein>
<dbReference type="Proteomes" id="UP000219453">
    <property type="component" value="Unassembled WGS sequence"/>
</dbReference>
<feature type="compositionally biased region" description="Acidic residues" evidence="1">
    <location>
        <begin position="30"/>
        <end position="40"/>
    </location>
</feature>
<dbReference type="AlphaFoldDB" id="A0A285PEG5"/>
<evidence type="ECO:0000313" key="2">
    <source>
        <dbReference type="EMBL" id="SNZ18261.1"/>
    </source>
</evidence>
<keyword evidence="3" id="KW-1185">Reference proteome</keyword>
<name>A0A285PEG5_NATPI</name>
<evidence type="ECO:0000256" key="1">
    <source>
        <dbReference type="SAM" id="MobiDB-lite"/>
    </source>
</evidence>
<organism evidence="2 3">
    <name type="scientific">Natronoarchaeum philippinense</name>
    <dbReference type="NCBI Taxonomy" id="558529"/>
    <lineage>
        <taxon>Archaea</taxon>
        <taxon>Methanobacteriati</taxon>
        <taxon>Methanobacteriota</taxon>
        <taxon>Stenosarchaea group</taxon>
        <taxon>Halobacteria</taxon>
        <taxon>Halobacteriales</taxon>
        <taxon>Natronoarchaeaceae</taxon>
    </lineage>
</organism>
<gene>
    <name evidence="2" type="ORF">SAMN06269185_3312</name>
</gene>
<accession>A0A285PEG5</accession>
<feature type="region of interest" description="Disordered" evidence="1">
    <location>
        <begin position="410"/>
        <end position="440"/>
    </location>
</feature>
<feature type="compositionally biased region" description="Basic and acidic residues" evidence="1">
    <location>
        <begin position="205"/>
        <end position="228"/>
    </location>
</feature>
<feature type="region of interest" description="Disordered" evidence="1">
    <location>
        <begin position="205"/>
        <end position="229"/>
    </location>
</feature>
<reference evidence="2 3" key="1">
    <citation type="submission" date="2017-09" db="EMBL/GenBank/DDBJ databases">
        <authorList>
            <person name="Ehlers B."/>
            <person name="Leendertz F.H."/>
        </authorList>
    </citation>
    <scope>NUCLEOTIDE SEQUENCE [LARGE SCALE GENOMIC DNA]</scope>
    <source>
        <strain evidence="2 3">DSM 27208</strain>
    </source>
</reference>
<sequence>MHGVDGVCRNCGEDPRKIYRCQECGTPDPLDGDQEDDEETTGQHVMADGGEEIEELAVEEDATIAEFAEIAEEKTRGVDFLDELDDAELTLAELSASYVDADRMLRTFAVSAEGFDPDDYDEPADDEATDAGDVLRDLFAHAFRHQADWSEWRKTLIVFALVEGVSKATLQAAHREAADIVGPDAAADEFSEALEAAIEYRDELDQTDREVRTDGGVEHERADPRAAERIAGPDCEYEDCDAEADWLVELELRGSYVGFVCCQDCSKTNRLYARENELYRNDVTDEARGTVDVEFEEIRADGGTGRWDGLEQRVERIEDELGIDPETEAFRDAVHRIDDRSRYPLELIDIEGGDQETAPEATLSATDTMRGVDLDELREQFVALSVDGTDGDVTVMVSGLVDASAGEPELRADGLGEDLDDHTDGVGTPDGEGKDLGDAWAGGSEATAARRALREGVVECAGEDGGASVGDVIDHATKNTTAEIRIILKQLRLLLQQGDLYAPDNGTLRRTLADGSGITPADLQVGDIAATFRGPGGFDGGESQ</sequence>
<evidence type="ECO:0000313" key="3">
    <source>
        <dbReference type="Proteomes" id="UP000219453"/>
    </source>
</evidence>
<dbReference type="RefSeq" id="WP_097010183.1">
    <property type="nucleotide sequence ID" value="NZ_OBEJ01000009.1"/>
</dbReference>
<feature type="region of interest" description="Disordered" evidence="1">
    <location>
        <begin position="20"/>
        <end position="43"/>
    </location>
</feature>
<dbReference type="EMBL" id="OBEJ01000009">
    <property type="protein sequence ID" value="SNZ18261.1"/>
    <property type="molecule type" value="Genomic_DNA"/>
</dbReference>
<proteinExistence type="predicted"/>